<dbReference type="SMART" id="SM00721">
    <property type="entry name" value="BAR"/>
    <property type="match status" value="1"/>
</dbReference>
<dbReference type="AlphaFoldDB" id="A0A914AW51"/>
<evidence type="ECO:0000256" key="4">
    <source>
        <dbReference type="ARBA" id="ARBA00022583"/>
    </source>
</evidence>
<sequence>MKRFWQKESLGWTGVIVMMLLLDRVFEIGHTVDDLVNKTIEYLQPNPVSRAMSKVRGQNKGGTKPQQPVGFLGEVMLKNGRELGEDSTFAMAMVEMGESLRQLSEVKGAFDLNVRQNFLDPLDHLKNKDLKEINHHRKKLQGRRLDFDYKKKKQAKAGGSTIPEEEIQFAEEKFHESQELAENGMRNLLESDVEQVLQLQALAEAQLEYHKQSAEVLESLLSTLNERVEEAGSRPKSERKPRSTFNSYSTKRDSSDGDDTDAYPSTVDYNAPVPVTATKERCKALYDFEAENEGELGFQEGDIISIVSKIDENWIDGELNGHTGYFPANYIVRGNYLTGLIMVGGSVTYSVAVCTLSSCG</sequence>
<protein>
    <submittedName>
        <fullName evidence="12">Uncharacterized protein</fullName>
    </submittedName>
</protein>
<dbReference type="Gene3D" id="1.20.1270.60">
    <property type="entry name" value="Arfaptin homology (AH) domain/BAR domain"/>
    <property type="match status" value="1"/>
</dbReference>
<dbReference type="PANTHER" id="PTHR14167">
    <property type="entry name" value="SH3 DOMAIN-CONTAINING"/>
    <property type="match status" value="1"/>
</dbReference>
<evidence type="ECO:0000256" key="3">
    <source>
        <dbReference type="ARBA" id="ARBA00022443"/>
    </source>
</evidence>
<dbReference type="InterPro" id="IPR050384">
    <property type="entry name" value="Endophilin_SH3RF"/>
</dbReference>
<evidence type="ECO:0000259" key="10">
    <source>
        <dbReference type="PROSITE" id="PS50002"/>
    </source>
</evidence>
<keyword evidence="5" id="KW-0175">Coiled coil</keyword>
<evidence type="ECO:0000313" key="12">
    <source>
        <dbReference type="EnsemblMetazoa" id="XP_038067734.1"/>
    </source>
</evidence>
<dbReference type="FunFam" id="2.30.30.40:FF:000072">
    <property type="entry name" value="Unconventional Myosin IB"/>
    <property type="match status" value="1"/>
</dbReference>
<evidence type="ECO:0000256" key="6">
    <source>
        <dbReference type="ARBA" id="ARBA00023136"/>
    </source>
</evidence>
<proteinExistence type="inferred from homology"/>
<name>A0A914AW51_PATMI</name>
<dbReference type="InterPro" id="IPR004148">
    <property type="entry name" value="BAR_dom"/>
</dbReference>
<dbReference type="EnsemblMetazoa" id="XM_038211806.1">
    <property type="protein sequence ID" value="XP_038067734.1"/>
    <property type="gene ID" value="LOC119737444"/>
</dbReference>
<keyword evidence="9" id="KW-0732">Signal</keyword>
<evidence type="ECO:0000256" key="1">
    <source>
        <dbReference type="ARBA" id="ARBA00004170"/>
    </source>
</evidence>
<dbReference type="GO" id="GO:0016020">
    <property type="term" value="C:membrane"/>
    <property type="evidence" value="ECO:0007669"/>
    <property type="project" value="UniProtKB-SubCell"/>
</dbReference>
<feature type="signal peptide" evidence="9">
    <location>
        <begin position="1"/>
        <end position="27"/>
    </location>
</feature>
<dbReference type="InterPro" id="IPR036028">
    <property type="entry name" value="SH3-like_dom_sf"/>
</dbReference>
<dbReference type="CDD" id="cd11803">
    <property type="entry name" value="SH3_Endophilin_A"/>
    <property type="match status" value="1"/>
</dbReference>
<dbReference type="SUPFAM" id="SSF50044">
    <property type="entry name" value="SH3-domain"/>
    <property type="match status" value="1"/>
</dbReference>
<dbReference type="PROSITE" id="PS50002">
    <property type="entry name" value="SH3"/>
    <property type="match status" value="1"/>
</dbReference>
<keyword evidence="4" id="KW-0254">Endocytosis</keyword>
<dbReference type="RefSeq" id="XP_038067734.1">
    <property type="nucleotide sequence ID" value="XM_038211806.1"/>
</dbReference>
<keyword evidence="6" id="KW-0472">Membrane</keyword>
<dbReference type="Proteomes" id="UP000887568">
    <property type="component" value="Unplaced"/>
</dbReference>
<feature type="compositionally biased region" description="Basic and acidic residues" evidence="8">
    <location>
        <begin position="228"/>
        <end position="241"/>
    </location>
</feature>
<evidence type="ECO:0000256" key="8">
    <source>
        <dbReference type="SAM" id="MobiDB-lite"/>
    </source>
</evidence>
<evidence type="ECO:0000256" key="7">
    <source>
        <dbReference type="PROSITE-ProRule" id="PRU00192"/>
    </source>
</evidence>
<dbReference type="OrthoDB" id="443981at2759"/>
<dbReference type="GeneID" id="119737444"/>
<evidence type="ECO:0000259" key="11">
    <source>
        <dbReference type="PROSITE" id="PS51021"/>
    </source>
</evidence>
<comment type="similarity">
    <text evidence="2">Belongs to the endophilin family.</text>
</comment>
<keyword evidence="3 7" id="KW-0728">SH3 domain</keyword>
<dbReference type="Gene3D" id="2.30.30.40">
    <property type="entry name" value="SH3 Domains"/>
    <property type="match status" value="1"/>
</dbReference>
<evidence type="ECO:0000256" key="2">
    <source>
        <dbReference type="ARBA" id="ARBA00006697"/>
    </source>
</evidence>
<feature type="chain" id="PRO_5037494637" evidence="9">
    <location>
        <begin position="28"/>
        <end position="360"/>
    </location>
</feature>
<evidence type="ECO:0000256" key="9">
    <source>
        <dbReference type="SAM" id="SignalP"/>
    </source>
</evidence>
<evidence type="ECO:0000256" key="5">
    <source>
        <dbReference type="ARBA" id="ARBA00023054"/>
    </source>
</evidence>
<dbReference type="PROSITE" id="PS51021">
    <property type="entry name" value="BAR"/>
    <property type="match status" value="1"/>
</dbReference>
<dbReference type="Pfam" id="PF03114">
    <property type="entry name" value="BAR"/>
    <property type="match status" value="1"/>
</dbReference>
<feature type="domain" description="SH3" evidence="10">
    <location>
        <begin position="277"/>
        <end position="336"/>
    </location>
</feature>
<reference evidence="12" key="1">
    <citation type="submission" date="2022-11" db="UniProtKB">
        <authorList>
            <consortium name="EnsemblMetazoa"/>
        </authorList>
    </citation>
    <scope>IDENTIFICATION</scope>
</reference>
<dbReference type="InterPro" id="IPR027267">
    <property type="entry name" value="AH/BAR_dom_sf"/>
</dbReference>
<dbReference type="GO" id="GO:0005737">
    <property type="term" value="C:cytoplasm"/>
    <property type="evidence" value="ECO:0007669"/>
    <property type="project" value="InterPro"/>
</dbReference>
<comment type="subcellular location">
    <subcellularLocation>
        <location evidence="1">Membrane</location>
        <topology evidence="1">Peripheral membrane protein</topology>
    </subcellularLocation>
</comment>
<dbReference type="Pfam" id="PF00018">
    <property type="entry name" value="SH3_1"/>
    <property type="match status" value="1"/>
</dbReference>
<accession>A0A914AW51</accession>
<dbReference type="InterPro" id="IPR001452">
    <property type="entry name" value="SH3_domain"/>
</dbReference>
<dbReference type="InterPro" id="IPR035824">
    <property type="entry name" value="Endophilin_A_SH3"/>
</dbReference>
<dbReference type="SMART" id="SM00326">
    <property type="entry name" value="SH3"/>
    <property type="match status" value="1"/>
</dbReference>
<evidence type="ECO:0000313" key="13">
    <source>
        <dbReference type="Proteomes" id="UP000887568"/>
    </source>
</evidence>
<dbReference type="PANTHER" id="PTHR14167:SF81">
    <property type="entry name" value="ENDOPHILIN-A"/>
    <property type="match status" value="1"/>
</dbReference>
<feature type="region of interest" description="Disordered" evidence="8">
    <location>
        <begin position="228"/>
        <end position="268"/>
    </location>
</feature>
<dbReference type="PRINTS" id="PR00452">
    <property type="entry name" value="SH3DOMAIN"/>
</dbReference>
<dbReference type="GO" id="GO:0006897">
    <property type="term" value="P:endocytosis"/>
    <property type="evidence" value="ECO:0007669"/>
    <property type="project" value="UniProtKB-KW"/>
</dbReference>
<organism evidence="12 13">
    <name type="scientific">Patiria miniata</name>
    <name type="common">Bat star</name>
    <name type="synonym">Asterina miniata</name>
    <dbReference type="NCBI Taxonomy" id="46514"/>
    <lineage>
        <taxon>Eukaryota</taxon>
        <taxon>Metazoa</taxon>
        <taxon>Echinodermata</taxon>
        <taxon>Eleutherozoa</taxon>
        <taxon>Asterozoa</taxon>
        <taxon>Asteroidea</taxon>
        <taxon>Valvatacea</taxon>
        <taxon>Valvatida</taxon>
        <taxon>Asterinidae</taxon>
        <taxon>Patiria</taxon>
    </lineage>
</organism>
<dbReference type="SUPFAM" id="SSF103657">
    <property type="entry name" value="BAR/IMD domain-like"/>
    <property type="match status" value="1"/>
</dbReference>
<feature type="domain" description="BAR" evidence="11">
    <location>
        <begin position="1"/>
        <end position="233"/>
    </location>
</feature>
<keyword evidence="13" id="KW-1185">Reference proteome</keyword>